<evidence type="ECO:0000313" key="2">
    <source>
        <dbReference type="Proteomes" id="UP000054359"/>
    </source>
</evidence>
<dbReference type="Gene3D" id="2.30.42.10">
    <property type="match status" value="1"/>
</dbReference>
<dbReference type="EMBL" id="KK121096">
    <property type="protein sequence ID" value="KFM79719.1"/>
    <property type="molecule type" value="Genomic_DNA"/>
</dbReference>
<dbReference type="STRING" id="407821.A0A087UQT0"/>
<dbReference type="OrthoDB" id="6425020at2759"/>
<dbReference type="SUPFAM" id="SSF50156">
    <property type="entry name" value="PDZ domain-like"/>
    <property type="match status" value="1"/>
</dbReference>
<name>A0A087UQT0_STEMI</name>
<protein>
    <recommendedName>
        <fullName evidence="3">PDZ domain-containing protein</fullName>
    </recommendedName>
</protein>
<dbReference type="CDD" id="cd00136">
    <property type="entry name" value="PDZ_canonical"/>
    <property type="match status" value="1"/>
</dbReference>
<evidence type="ECO:0000313" key="1">
    <source>
        <dbReference type="EMBL" id="KFM79719.1"/>
    </source>
</evidence>
<organism evidence="1 2">
    <name type="scientific">Stegodyphus mimosarum</name>
    <name type="common">African social velvet spider</name>
    <dbReference type="NCBI Taxonomy" id="407821"/>
    <lineage>
        <taxon>Eukaryota</taxon>
        <taxon>Metazoa</taxon>
        <taxon>Ecdysozoa</taxon>
        <taxon>Arthropoda</taxon>
        <taxon>Chelicerata</taxon>
        <taxon>Arachnida</taxon>
        <taxon>Araneae</taxon>
        <taxon>Araneomorphae</taxon>
        <taxon>Entelegynae</taxon>
        <taxon>Eresoidea</taxon>
        <taxon>Eresidae</taxon>
        <taxon>Stegodyphus</taxon>
    </lineage>
</organism>
<dbReference type="AlphaFoldDB" id="A0A087UQT0"/>
<accession>A0A087UQT0</accession>
<sequence>MEYRLAKEEMALLTLQEQHWESAALWDVPHTPDIQKEVCEVLHSYIMSIKEKGAVPALHASEHLALENSILISSQSDKPSIPKVEWAHHSTDLQIGDRLLEVNGHLVIGKDSSEVNQILNASRPVCRIVFLRPLSLYQLLKNNGCKETSNLRHELTSVVSR</sequence>
<keyword evidence="2" id="KW-1185">Reference proteome</keyword>
<proteinExistence type="predicted"/>
<reference evidence="1 2" key="1">
    <citation type="submission" date="2013-11" db="EMBL/GenBank/DDBJ databases">
        <title>Genome sequencing of Stegodyphus mimosarum.</title>
        <authorList>
            <person name="Bechsgaard J."/>
        </authorList>
    </citation>
    <scope>NUCLEOTIDE SEQUENCE [LARGE SCALE GENOMIC DNA]</scope>
</reference>
<dbReference type="Proteomes" id="UP000054359">
    <property type="component" value="Unassembled WGS sequence"/>
</dbReference>
<gene>
    <name evidence="1" type="ORF">X975_05903</name>
</gene>
<evidence type="ECO:0008006" key="3">
    <source>
        <dbReference type="Google" id="ProtNLM"/>
    </source>
</evidence>
<dbReference type="InterPro" id="IPR036034">
    <property type="entry name" value="PDZ_sf"/>
</dbReference>
<dbReference type="OMA" id="NNGCKET"/>
<feature type="non-terminal residue" evidence="1">
    <location>
        <position position="161"/>
    </location>
</feature>